<gene>
    <name evidence="2" type="ORF">C491_11985</name>
</gene>
<dbReference type="eggNOG" id="arCOG01648">
    <property type="taxonomic scope" value="Archaea"/>
</dbReference>
<dbReference type="STRING" id="1227497.C491_11985"/>
<sequence length="291" mass="31868">MLAAEEWLSAVVAGPGTIHVVVHWEAMGIFDRNDLEGVDVDGPADAQAIVFVHGAMFTKEMWLPQRRALADEFRVVALDLPGHGTFADETFRMEPAIDRLEAVIQTATDGSAVLVGLSLGGYVATEYASRHPEQVDGLVLTGSSANPVRGMRLVTRANGTLARLLTRPDVGKRAVERLATRWVRNRDLPPDIEAAIIDAGFYPKEFGDAGPDVRGVNFREKLSTYPGPTLIVNGEHDKIMRRGEREHAAAAQDARIEVLAGVGHICNLHRPETYNARLRNFVHQRVASRQG</sequence>
<feature type="domain" description="AB hydrolase-1" evidence="1">
    <location>
        <begin position="49"/>
        <end position="276"/>
    </location>
</feature>
<dbReference type="SUPFAM" id="SSF53474">
    <property type="entry name" value="alpha/beta-Hydrolases"/>
    <property type="match status" value="1"/>
</dbReference>
<dbReference type="EMBL" id="AOIB01000026">
    <property type="protein sequence ID" value="ELY56722.1"/>
    <property type="molecule type" value="Genomic_DNA"/>
</dbReference>
<comment type="caution">
    <text evidence="2">The sequence shown here is derived from an EMBL/GenBank/DDBJ whole genome shotgun (WGS) entry which is preliminary data.</text>
</comment>
<dbReference type="PATRIC" id="fig|1227497.3.peg.2476"/>
<proteinExistence type="predicted"/>
<evidence type="ECO:0000313" key="2">
    <source>
        <dbReference type="EMBL" id="ELY56722.1"/>
    </source>
</evidence>
<reference evidence="2 3" key="1">
    <citation type="journal article" date="2014" name="PLoS Genet.">
        <title>Phylogenetically driven sequencing of extremely halophilic archaea reveals strategies for static and dynamic osmo-response.</title>
        <authorList>
            <person name="Becker E.A."/>
            <person name="Seitzer P.M."/>
            <person name="Tritt A."/>
            <person name="Larsen D."/>
            <person name="Krusor M."/>
            <person name="Yao A.I."/>
            <person name="Wu D."/>
            <person name="Madern D."/>
            <person name="Eisen J.A."/>
            <person name="Darling A.E."/>
            <person name="Facciotti M.T."/>
        </authorList>
    </citation>
    <scope>NUCLEOTIDE SEQUENCE [LARGE SCALE GENOMIC DNA]</scope>
    <source>
        <strain evidence="2 3">DSM 10524</strain>
    </source>
</reference>
<dbReference type="Pfam" id="PF12697">
    <property type="entry name" value="Abhydrolase_6"/>
    <property type="match status" value="1"/>
</dbReference>
<accession>L9X522</accession>
<name>L9X522_9EURY</name>
<evidence type="ECO:0000259" key="1">
    <source>
        <dbReference type="Pfam" id="PF12697"/>
    </source>
</evidence>
<dbReference type="GO" id="GO:0016020">
    <property type="term" value="C:membrane"/>
    <property type="evidence" value="ECO:0007669"/>
    <property type="project" value="TreeGrafter"/>
</dbReference>
<dbReference type="InterPro" id="IPR029058">
    <property type="entry name" value="AB_hydrolase_fold"/>
</dbReference>
<dbReference type="InterPro" id="IPR050266">
    <property type="entry name" value="AB_hydrolase_sf"/>
</dbReference>
<dbReference type="GO" id="GO:0016787">
    <property type="term" value="F:hydrolase activity"/>
    <property type="evidence" value="ECO:0007669"/>
    <property type="project" value="UniProtKB-KW"/>
</dbReference>
<dbReference type="Gene3D" id="3.40.50.1820">
    <property type="entry name" value="alpha/beta hydrolase"/>
    <property type="match status" value="1"/>
</dbReference>
<dbReference type="InterPro" id="IPR000073">
    <property type="entry name" value="AB_hydrolase_1"/>
</dbReference>
<dbReference type="PANTHER" id="PTHR43798">
    <property type="entry name" value="MONOACYLGLYCEROL LIPASE"/>
    <property type="match status" value="1"/>
</dbReference>
<keyword evidence="3" id="KW-1185">Reference proteome</keyword>
<dbReference type="Proteomes" id="UP000011688">
    <property type="component" value="Unassembled WGS sequence"/>
</dbReference>
<protein>
    <submittedName>
        <fullName evidence="2">Alpha/beta hydrolase fold protein</fullName>
    </submittedName>
</protein>
<organism evidence="2 3">
    <name type="scientific">Natronococcus amylolyticus DSM 10524</name>
    <dbReference type="NCBI Taxonomy" id="1227497"/>
    <lineage>
        <taxon>Archaea</taxon>
        <taxon>Methanobacteriati</taxon>
        <taxon>Methanobacteriota</taxon>
        <taxon>Stenosarchaea group</taxon>
        <taxon>Halobacteria</taxon>
        <taxon>Halobacteriales</taxon>
        <taxon>Natrialbaceae</taxon>
        <taxon>Natronococcus</taxon>
    </lineage>
</organism>
<dbReference type="PRINTS" id="PR00111">
    <property type="entry name" value="ABHYDROLASE"/>
</dbReference>
<keyword evidence="2" id="KW-0378">Hydrolase</keyword>
<evidence type="ECO:0000313" key="3">
    <source>
        <dbReference type="Proteomes" id="UP000011688"/>
    </source>
</evidence>
<dbReference type="AlphaFoldDB" id="L9X522"/>
<dbReference type="PANTHER" id="PTHR43798:SF33">
    <property type="entry name" value="HYDROLASE, PUTATIVE (AFU_ORTHOLOGUE AFUA_2G14860)-RELATED"/>
    <property type="match status" value="1"/>
</dbReference>